<feature type="region of interest" description="Disordered" evidence="1">
    <location>
        <begin position="229"/>
        <end position="249"/>
    </location>
</feature>
<dbReference type="Proteomes" id="UP000032300">
    <property type="component" value="Chromosome"/>
</dbReference>
<name>A0A7U4LF24_9SPHN</name>
<sequence length="283" mass="30306">MVYRSPTGLPRLDLILGTETDDPATARAAFTYGTDDFFANAFDASTAGNKSGVQLNAAEADEQRQREEDEWEALRDGMAELAYLQEQITIGGITMTVAEHGRLGKRLTEDAAFRSAVSARMKADNPNLTDAQIDTAMDRYSEWARLKNIPPGKRTDEQNERIRELSSDPSFGAVVQGATRYTENLNAPRATMAQISSASTSFDSAGLAQVGNTRASLISDVAFEASQTNASTTSAAEPAPATQSDLQSEFSAAVNNPPVVSRPEDLALAADSARQQNAASFSI</sequence>
<proteinExistence type="predicted"/>
<accession>A0A7U4LF24</accession>
<dbReference type="AlphaFoldDB" id="A0A7U4LF24"/>
<reference evidence="2 3" key="2">
    <citation type="submission" date="2015-02" db="EMBL/GenBank/DDBJ databases">
        <title>The complete genome of Sphingomonas hengshuiensis sp. WHSC-8 isolated from soil of Hengshui Lake.</title>
        <authorList>
            <person name="Wei S."/>
            <person name="Guo J."/>
            <person name="Su C."/>
            <person name="Wu R."/>
            <person name="Zhang Z."/>
            <person name="Liang K."/>
            <person name="Li H."/>
            <person name="Wang T."/>
            <person name="Liu H."/>
            <person name="Zhang C."/>
            <person name="Li Z."/>
            <person name="Wang Q."/>
            <person name="Meng J."/>
        </authorList>
    </citation>
    <scope>NUCLEOTIDE SEQUENCE [LARGE SCALE GENOMIC DNA]</scope>
    <source>
        <strain evidence="2 3">WHSC-8</strain>
    </source>
</reference>
<feature type="compositionally biased region" description="Low complexity" evidence="1">
    <location>
        <begin position="229"/>
        <end position="242"/>
    </location>
</feature>
<evidence type="ECO:0000256" key="1">
    <source>
        <dbReference type="SAM" id="MobiDB-lite"/>
    </source>
</evidence>
<protein>
    <submittedName>
        <fullName evidence="2">Uncharacterized protein</fullName>
    </submittedName>
</protein>
<evidence type="ECO:0000313" key="3">
    <source>
        <dbReference type="Proteomes" id="UP000032300"/>
    </source>
</evidence>
<evidence type="ECO:0000313" key="2">
    <source>
        <dbReference type="EMBL" id="AJP71699.1"/>
    </source>
</evidence>
<dbReference type="EMBL" id="CP010836">
    <property type="protein sequence ID" value="AJP71699.1"/>
    <property type="molecule type" value="Genomic_DNA"/>
</dbReference>
<organism evidence="2 3">
    <name type="scientific">Sphingomonas hengshuiensis</name>
    <dbReference type="NCBI Taxonomy" id="1609977"/>
    <lineage>
        <taxon>Bacteria</taxon>
        <taxon>Pseudomonadati</taxon>
        <taxon>Pseudomonadota</taxon>
        <taxon>Alphaproteobacteria</taxon>
        <taxon>Sphingomonadales</taxon>
        <taxon>Sphingomonadaceae</taxon>
        <taxon>Sphingomonas</taxon>
    </lineage>
</organism>
<gene>
    <name evidence="2" type="ORF">TS85_07750</name>
</gene>
<keyword evidence="3" id="KW-1185">Reference proteome</keyword>
<dbReference type="KEGG" id="sphi:TS85_07750"/>
<reference evidence="2 3" key="1">
    <citation type="journal article" date="2015" name="Int. J. Syst. Evol. Microbiol.">
        <title>Sphingomonas hengshuiensis sp. nov., isolated from lake wetland.</title>
        <authorList>
            <person name="Wei S."/>
            <person name="Wang T."/>
            <person name="Liu H."/>
            <person name="Zhang C."/>
            <person name="Guo J."/>
            <person name="Wang Q."/>
            <person name="Liang K."/>
            <person name="Zhang Z."/>
        </authorList>
    </citation>
    <scope>NUCLEOTIDE SEQUENCE [LARGE SCALE GENOMIC DNA]</scope>
    <source>
        <strain evidence="2 3">WHSC-8</strain>
    </source>
</reference>